<proteinExistence type="predicted"/>
<dbReference type="KEGG" id="sdn:Sden_0107"/>
<dbReference type="eggNOG" id="COG3842">
    <property type="taxonomic scope" value="Bacteria"/>
</dbReference>
<reference evidence="5 6" key="1">
    <citation type="submission" date="2006-03" db="EMBL/GenBank/DDBJ databases">
        <title>Complete sequence of Shewanella denitrificans OS217.</title>
        <authorList>
            <consortium name="US DOE Joint Genome Institute"/>
            <person name="Copeland A."/>
            <person name="Lucas S."/>
            <person name="Lapidus A."/>
            <person name="Barry K."/>
            <person name="Detter J.C."/>
            <person name="Glavina del Rio T."/>
            <person name="Hammon N."/>
            <person name="Israni S."/>
            <person name="Dalin E."/>
            <person name="Tice H."/>
            <person name="Pitluck S."/>
            <person name="Brettin T."/>
            <person name="Bruce D."/>
            <person name="Han C."/>
            <person name="Tapia R."/>
            <person name="Gilna P."/>
            <person name="Kiss H."/>
            <person name="Schmutz J."/>
            <person name="Larimer F."/>
            <person name="Land M."/>
            <person name="Hauser L."/>
            <person name="Kyrpides N."/>
            <person name="Lykidis A."/>
            <person name="Richardson P."/>
        </authorList>
    </citation>
    <scope>NUCLEOTIDE SEQUENCE [LARGE SCALE GENOMIC DNA]</scope>
    <source>
        <strain evidence="6">OS217 / ATCC BAA-1090 / DSM 15013</strain>
    </source>
</reference>
<name>Q12T22_SHEDO</name>
<dbReference type="OrthoDB" id="9802264at2"/>
<keyword evidence="3" id="KW-0067">ATP-binding</keyword>
<keyword evidence="6" id="KW-1185">Reference proteome</keyword>
<keyword evidence="2" id="KW-0547">Nucleotide-binding</keyword>
<dbReference type="AlphaFoldDB" id="Q12T22"/>
<dbReference type="STRING" id="318161.Sden_0107"/>
<dbReference type="PROSITE" id="PS00211">
    <property type="entry name" value="ABC_TRANSPORTER_1"/>
    <property type="match status" value="1"/>
</dbReference>
<feature type="domain" description="ABC transporter" evidence="4">
    <location>
        <begin position="2"/>
        <end position="238"/>
    </location>
</feature>
<keyword evidence="1" id="KW-0813">Transport</keyword>
<dbReference type="SUPFAM" id="SSF52540">
    <property type="entry name" value="P-loop containing nucleoside triphosphate hydrolases"/>
    <property type="match status" value="1"/>
</dbReference>
<dbReference type="Proteomes" id="UP000001982">
    <property type="component" value="Chromosome"/>
</dbReference>
<protein>
    <submittedName>
        <fullName evidence="5">ABC transporter related</fullName>
    </submittedName>
</protein>
<dbReference type="PROSITE" id="PS50893">
    <property type="entry name" value="ABC_TRANSPORTER_2"/>
    <property type="match status" value="1"/>
</dbReference>
<organism evidence="5 6">
    <name type="scientific">Shewanella denitrificans (strain OS217 / ATCC BAA-1090 / DSM 15013)</name>
    <dbReference type="NCBI Taxonomy" id="318161"/>
    <lineage>
        <taxon>Bacteria</taxon>
        <taxon>Pseudomonadati</taxon>
        <taxon>Pseudomonadota</taxon>
        <taxon>Gammaproteobacteria</taxon>
        <taxon>Alteromonadales</taxon>
        <taxon>Shewanellaceae</taxon>
        <taxon>Shewanella</taxon>
    </lineage>
</organism>
<gene>
    <name evidence="5" type="ordered locus">Sden_0107</name>
</gene>
<evidence type="ECO:0000259" key="4">
    <source>
        <dbReference type="PROSITE" id="PS50893"/>
    </source>
</evidence>
<dbReference type="InterPro" id="IPR017871">
    <property type="entry name" value="ABC_transporter-like_CS"/>
</dbReference>
<evidence type="ECO:0000256" key="2">
    <source>
        <dbReference type="ARBA" id="ARBA00022741"/>
    </source>
</evidence>
<evidence type="ECO:0000313" key="6">
    <source>
        <dbReference type="Proteomes" id="UP000001982"/>
    </source>
</evidence>
<evidence type="ECO:0000313" key="5">
    <source>
        <dbReference type="EMBL" id="ABE53404.1"/>
    </source>
</evidence>
<dbReference type="InterPro" id="IPR003593">
    <property type="entry name" value="AAA+_ATPase"/>
</dbReference>
<dbReference type="PANTHER" id="PTHR42781:SF4">
    <property type="entry name" value="SPERMIDINE_PUTRESCINE IMPORT ATP-BINDING PROTEIN POTA"/>
    <property type="match status" value="1"/>
</dbReference>
<dbReference type="GO" id="GO:0016887">
    <property type="term" value="F:ATP hydrolysis activity"/>
    <property type="evidence" value="ECO:0007669"/>
    <property type="project" value="InterPro"/>
</dbReference>
<dbReference type="SMART" id="SM00382">
    <property type="entry name" value="AAA"/>
    <property type="match status" value="1"/>
</dbReference>
<dbReference type="HOGENOM" id="CLU_000604_1_1_6"/>
<dbReference type="RefSeq" id="WP_011494573.1">
    <property type="nucleotide sequence ID" value="NC_007954.1"/>
</dbReference>
<dbReference type="InterPro" id="IPR027417">
    <property type="entry name" value="P-loop_NTPase"/>
</dbReference>
<dbReference type="Gene3D" id="3.40.50.300">
    <property type="entry name" value="P-loop containing nucleotide triphosphate hydrolases"/>
    <property type="match status" value="1"/>
</dbReference>
<dbReference type="InterPro" id="IPR050093">
    <property type="entry name" value="ABC_SmlMolc_Importer"/>
</dbReference>
<dbReference type="InterPro" id="IPR003439">
    <property type="entry name" value="ABC_transporter-like_ATP-bd"/>
</dbReference>
<sequence>MANNPDEFRCQISQQTPIPLQLDFSCQGGEILAIVGPSGGGKTSLLRMLAGLSQPQEGEISLGEEVWFDSEKHLCLSPQQRHIGYVPQHFGLFPRLTALENVLAGLDHLPKSQRREHGLTWLQRVGLGDYGHRLPRQLSGGQKQRVALARALSREPKVLLLDEPFSALDVQTRDGLYQHLIQLIDELAIPIILVTHDIQEAFLLADKMLLLHQGKMLQSGAPAEIWAKPVNELVARQMGHKNILPVECIGLTQSDAEFSLAGQTLRLPSATGIELGTQFGCIFNQASLRLMPLEVNQLGDTAEHWLWVRVIQVRVIAGAVRVELMLEQSECMLELILEPGLNLEFGLPGSRLLNIQPNQRRQLAVDPWRLILIPS</sequence>
<evidence type="ECO:0000256" key="3">
    <source>
        <dbReference type="ARBA" id="ARBA00022840"/>
    </source>
</evidence>
<dbReference type="PANTHER" id="PTHR42781">
    <property type="entry name" value="SPERMIDINE/PUTRESCINE IMPORT ATP-BINDING PROTEIN POTA"/>
    <property type="match status" value="1"/>
</dbReference>
<evidence type="ECO:0000256" key="1">
    <source>
        <dbReference type="ARBA" id="ARBA00022448"/>
    </source>
</evidence>
<dbReference type="Pfam" id="PF00005">
    <property type="entry name" value="ABC_tran"/>
    <property type="match status" value="1"/>
</dbReference>
<dbReference type="GO" id="GO:0005524">
    <property type="term" value="F:ATP binding"/>
    <property type="evidence" value="ECO:0007669"/>
    <property type="project" value="UniProtKB-KW"/>
</dbReference>
<dbReference type="EMBL" id="CP000302">
    <property type="protein sequence ID" value="ABE53404.1"/>
    <property type="molecule type" value="Genomic_DNA"/>
</dbReference>
<accession>Q12T22</accession>